<dbReference type="PANTHER" id="PTHR15288:SF0">
    <property type="entry name" value="UDENN DOMAIN-CONTAINING PROTEIN"/>
    <property type="match status" value="1"/>
</dbReference>
<feature type="compositionally biased region" description="Basic and acidic residues" evidence="1">
    <location>
        <begin position="152"/>
        <end position="178"/>
    </location>
</feature>
<dbReference type="InterPro" id="IPR043153">
    <property type="entry name" value="DENN_C"/>
</dbReference>
<dbReference type="InterPro" id="IPR001194">
    <property type="entry name" value="cDENN_dom"/>
</dbReference>
<feature type="region of interest" description="Disordered" evidence="1">
    <location>
        <begin position="142"/>
        <end position="256"/>
    </location>
</feature>
<evidence type="ECO:0000313" key="4">
    <source>
        <dbReference type="Proteomes" id="UP000794436"/>
    </source>
</evidence>
<organism evidence="3 4">
    <name type="scientific">Pythium oligandrum</name>
    <name type="common">Mycoparasitic fungus</name>
    <dbReference type="NCBI Taxonomy" id="41045"/>
    <lineage>
        <taxon>Eukaryota</taxon>
        <taxon>Sar</taxon>
        <taxon>Stramenopiles</taxon>
        <taxon>Oomycota</taxon>
        <taxon>Peronosporomycetes</taxon>
        <taxon>Pythiales</taxon>
        <taxon>Pythiaceae</taxon>
        <taxon>Pythium</taxon>
    </lineage>
</organism>
<name>A0A8K1CP71_PYTOL</name>
<feature type="compositionally biased region" description="Low complexity" evidence="1">
    <location>
        <begin position="1569"/>
        <end position="1586"/>
    </location>
</feature>
<reference evidence="3" key="1">
    <citation type="submission" date="2019-03" db="EMBL/GenBank/DDBJ databases">
        <title>Long read genome sequence of the mycoparasitic Pythium oligandrum ATCC 38472 isolated from sugarbeet rhizosphere.</title>
        <authorList>
            <person name="Gaulin E."/>
        </authorList>
    </citation>
    <scope>NUCLEOTIDE SEQUENCE</scope>
    <source>
        <strain evidence="3">ATCC 38472_TT</strain>
    </source>
</reference>
<sequence length="2282" mass="253210">MQHMRATSGDKKVMPLRRASLSVTTSSAHSPNVRPTLTSAFTHSLPAMHMSSGKRPRTSSAQGDFGRQSHTQPSSPVVVGISAASGDDVEDWSEDFVEHTPRSHTVDGRMALGRSERGSDGDLMPRTLRSFQRTSGFMHRASIGRRSWHSQKSLERYTENERNSRIRRSTNDGGRDDGDVPVLAGPPRESVGVALASASPLLPRNNPDMSSRWLDDDDDSRPPDLSNISGPRRKSVESTPEIDESVQDDEDDEDEDWDAEFGFADDDEQDGPKISGGIDTARRRSDNFNIFLRGFHDMMVGDDLLDDEEELTKSRKARKSVEEQLFQRRRSEMHAPPSIDGSADGVLRSSLSSLPGTTEYTLIDKYRLVDVACTSTYSVRIERYPKPCTTYSQLERDAAVFPMITDNKLEQWLENVVRPKCAIVNDLMSEEQANTPNPRQQKNHQFRTLVSLPFGTKFVDRCFKQIAVYRFCGEDKSNRELVRVFFEKLATAGIAGDKWSSKLPMGEFNHVAESVMEVLQEAARLYGPVSSAGVVTKSTATSKNGGAAFWTRQFQTILTICFDAFPTYRHMISLIELRFVCHHLVGFANGDLNYTWQMCDKYLTFSANEAIAGQSAPILANEILQYYGALLVAIKQEIAANSNPFSFQPNLPARFCIPRDMRSLFALALCDIQSVYDSRSALAETTIPELIELFEFEDEDVFYHDQINCSCGKDDMTSRDSSDDYQSIVALLKPGSFARRHELEAHLYRGINVTEQPLIKAKCAHMLSSMAVATASMGSTSSSHLKSAESLGFEALRLLEFVSTRKLEELGVDETGHREQFSSMFSSDGLLSALGKEVLENLGNILVKNHKYRFGILCFEAATAVFSLVNQGKQYERLDRVMCTLTTQADDVKRAIPLHEKVAASCLRQGNVNEYVFLTQVLVNLWVREGKFSRAEDYLSSAFQFLRDQTSLLPPFFLSAQAGTFSGSEVASTSSRSGTMLTTSSTASSSLSGSFVISGRGNTSEMDSWLNHDINLHLLVRDIYRASGRLIEGMRVLEYVLTYSGRLPRGKRTYLRMLLAEDALKLRVFDTTRCMFHLLDQEANFFCDRILQSTIGAGLGSSSGGFGSSGGGGSSSGGRSLGGMGSEARFCFDMVLSIRYILGRTKLYLHLGELHHAYAWLSLAHIKNERESVRNQAKLHWLDGRVLFELLQRQQEQRLMSDKQTHQKPAISVEDMLQSFSASLYALNKSERERFIKRMTDFRDSYESAEKTLELGVQAYWSAYDHYQALDDGHHQLKALLGVIQLYLTPVERSFFILGNTANDEKLMAVLDSCAVIKGSGETDAQGGNDAIEKVRKTLLETQSLLRRALSLAEQIAEPGSYFRTLVFCSQAWTWLERLAPYKSEKPIKEGAAFWEEAVKVLKAVFLRRVAFDQRTLDGMGVPSRRSTFSLVPILNFREGSILRLEAATLQLISVACQLQQFDRVPEYVEEMVTAHIDELLSARLCLNGIAHQLRLFRAQQQQSLARQIPLHSIPGPSGVGSHRSSTDSSSRPSLTASSGPGLPTGGSTGSLLVNASGTKRKGHKKNQSMSSISELLTSSGSGSGVASSSFHDLSASFLSANGRHTFLGGSATPRTGLASLSDRSKPGAPKSVSNNSSVGHAPYGSSTKSPSNESVDSSRSRHRSRSAPQPLTPVNRAGGFDDGLMHKPDLSPVNEVSRSRSNVRIVELKDVRLDNGIGFSRSTLAFHDAFTNDGGSSTGGVGIYDFDDVQSERLWWIFNSWRESKVSYVSGKTDISAFRHQNMKTLRLLLDSFDPQQVAVLNSGALTKTGGAGGMLGFDVAHINMHALVEDGGHVLMIGYNGPRSSLTPSGHSRLEYKVFKVSPYKTSTWRREIPRPEWYLSRQAVFDAEFGSMDSAVLRLLRLLGVKVVLKLVGAILLENPLVVVGSSFPQIKEVMLCFLQLLQPFRWQHTFLPFLPVTSWRFLANSLHHYVKSQIAGRSKSKMSLGISWNSPRGSSTPSTSLDEDEPPFLIGTTLDTWQTCLQRLRTSSVDERSIPNYVNVLDLDNPSTFVAAKSNSNAISFPRKWRKQLMEKFEKVVKQRRKMQERMTRRRFDRQSSVSSSISAVSAESPASASYSRSQNSFVEKATALAPQPTRTPTVHTDDRAYYDTECAAAFVSGLHDFYDRLYVLSAERAKKLKGKAKKKHSKRQEIKSWFSSSHDFDAYVSQFVETTIFDKYDQDQQQPPTISGLLSAAHFPAIGARHPASGIPISGLARSFGSVSSSSSNFMGAATSSHYQL</sequence>
<feature type="compositionally biased region" description="Polar residues" evidence="1">
    <location>
        <begin position="1632"/>
        <end position="1656"/>
    </location>
</feature>
<keyword evidence="4" id="KW-1185">Reference proteome</keyword>
<dbReference type="OrthoDB" id="64012at2759"/>
<proteinExistence type="predicted"/>
<feature type="domain" description="cDENN" evidence="2">
    <location>
        <begin position="1812"/>
        <end position="1991"/>
    </location>
</feature>
<dbReference type="Gene3D" id="3.40.50.11500">
    <property type="match status" value="1"/>
</dbReference>
<feature type="region of interest" description="Disordered" evidence="1">
    <location>
        <begin position="1610"/>
        <end position="1696"/>
    </location>
</feature>
<dbReference type="InterPro" id="IPR051942">
    <property type="entry name" value="DENN_domain_containing_2"/>
</dbReference>
<dbReference type="Pfam" id="PF02141">
    <property type="entry name" value="DENN"/>
    <property type="match status" value="1"/>
</dbReference>
<feature type="region of interest" description="Disordered" evidence="1">
    <location>
        <begin position="1"/>
        <end position="79"/>
    </location>
</feature>
<evidence type="ECO:0000313" key="3">
    <source>
        <dbReference type="EMBL" id="TMW66955.1"/>
    </source>
</evidence>
<evidence type="ECO:0000256" key="1">
    <source>
        <dbReference type="SAM" id="MobiDB-lite"/>
    </source>
</evidence>
<feature type="compositionally biased region" description="Polar residues" evidence="1">
    <location>
        <begin position="58"/>
        <end position="75"/>
    </location>
</feature>
<gene>
    <name evidence="3" type="ORF">Poli38472_012071</name>
</gene>
<evidence type="ECO:0000259" key="2">
    <source>
        <dbReference type="SMART" id="SM00799"/>
    </source>
</evidence>
<protein>
    <recommendedName>
        <fullName evidence="2">cDENN domain-containing protein</fullName>
    </recommendedName>
</protein>
<accession>A0A8K1CP71</accession>
<feature type="region of interest" description="Disordered" evidence="1">
    <location>
        <begin position="261"/>
        <end position="280"/>
    </location>
</feature>
<feature type="compositionally biased region" description="Low complexity" evidence="1">
    <location>
        <begin position="1520"/>
        <end position="1542"/>
    </location>
</feature>
<dbReference type="Proteomes" id="UP000794436">
    <property type="component" value="Unassembled WGS sequence"/>
</dbReference>
<feature type="compositionally biased region" description="Acidic residues" evidence="1">
    <location>
        <begin position="240"/>
        <end position="256"/>
    </location>
</feature>
<dbReference type="EMBL" id="SPLM01000006">
    <property type="protein sequence ID" value="TMW66955.1"/>
    <property type="molecule type" value="Genomic_DNA"/>
</dbReference>
<dbReference type="PANTHER" id="PTHR15288">
    <property type="entry name" value="DENN DOMAIN-CONTAINING PROTEIN 2"/>
    <property type="match status" value="1"/>
</dbReference>
<feature type="region of interest" description="Disordered" evidence="1">
    <location>
        <begin position="1511"/>
        <end position="1586"/>
    </location>
</feature>
<comment type="caution">
    <text evidence="3">The sequence shown here is derived from an EMBL/GenBank/DDBJ whole genome shotgun (WGS) entry which is preliminary data.</text>
</comment>
<dbReference type="SMART" id="SM00799">
    <property type="entry name" value="DENN"/>
    <property type="match status" value="1"/>
</dbReference>
<feature type="compositionally biased region" description="Polar residues" evidence="1">
    <location>
        <begin position="21"/>
        <end position="42"/>
    </location>
</feature>